<evidence type="ECO:0008006" key="3">
    <source>
        <dbReference type="Google" id="ProtNLM"/>
    </source>
</evidence>
<evidence type="ECO:0000313" key="1">
    <source>
        <dbReference type="EMBL" id="MFC5528337.1"/>
    </source>
</evidence>
<dbReference type="EMBL" id="JBHSNC010000007">
    <property type="protein sequence ID" value="MFC5528337.1"/>
    <property type="molecule type" value="Genomic_DNA"/>
</dbReference>
<name>A0ABW0QW35_9BACL</name>
<keyword evidence="2" id="KW-1185">Reference proteome</keyword>
<comment type="caution">
    <text evidence="1">The sequence shown here is derived from an EMBL/GenBank/DDBJ whole genome shotgun (WGS) entry which is preliminary data.</text>
</comment>
<proteinExistence type="predicted"/>
<dbReference type="RefSeq" id="WP_378110167.1">
    <property type="nucleotide sequence ID" value="NZ_JBHSNC010000007.1"/>
</dbReference>
<gene>
    <name evidence="1" type="ORF">ACFPQ4_02590</name>
</gene>
<reference evidence="2" key="1">
    <citation type="journal article" date="2019" name="Int. J. Syst. Evol. Microbiol.">
        <title>The Global Catalogue of Microorganisms (GCM) 10K type strain sequencing project: providing services to taxonomists for standard genome sequencing and annotation.</title>
        <authorList>
            <consortium name="The Broad Institute Genomics Platform"/>
            <consortium name="The Broad Institute Genome Sequencing Center for Infectious Disease"/>
            <person name="Wu L."/>
            <person name="Ma J."/>
        </authorList>
    </citation>
    <scope>NUCLEOTIDE SEQUENCE [LARGE SCALE GENOMIC DNA]</scope>
    <source>
        <strain evidence="2">CGMCC 1.18578</strain>
    </source>
</reference>
<sequence>MSLLRNIILILLLIFIFTSCKDATKMKEVSQIYIYHSSEGMRDTEFYIDFVERMFYKYRNNNIERDSSLKNDGYDNVINLSEKKIQDFLKKANKYGFLDWKEKYIDNQISDGHQWGIIITYSSGKKYEIEGSNKYPSTWDDMYSEFEKLTGTNILLLRSDWIKEQSQQ</sequence>
<dbReference type="Proteomes" id="UP001596108">
    <property type="component" value="Unassembled WGS sequence"/>
</dbReference>
<dbReference type="PROSITE" id="PS51257">
    <property type="entry name" value="PROKAR_LIPOPROTEIN"/>
    <property type="match status" value="1"/>
</dbReference>
<organism evidence="1 2">
    <name type="scientific">Cohnella yongneupensis</name>
    <dbReference type="NCBI Taxonomy" id="425006"/>
    <lineage>
        <taxon>Bacteria</taxon>
        <taxon>Bacillati</taxon>
        <taxon>Bacillota</taxon>
        <taxon>Bacilli</taxon>
        <taxon>Bacillales</taxon>
        <taxon>Paenibacillaceae</taxon>
        <taxon>Cohnella</taxon>
    </lineage>
</organism>
<evidence type="ECO:0000313" key="2">
    <source>
        <dbReference type="Proteomes" id="UP001596108"/>
    </source>
</evidence>
<accession>A0ABW0QW35</accession>
<protein>
    <recommendedName>
        <fullName evidence="3">Lipoprotein</fullName>
    </recommendedName>
</protein>